<dbReference type="SUPFAM" id="SSF52833">
    <property type="entry name" value="Thioredoxin-like"/>
    <property type="match status" value="1"/>
</dbReference>
<dbReference type="InterPro" id="IPR000866">
    <property type="entry name" value="AhpC/TSA"/>
</dbReference>
<dbReference type="GO" id="GO:0016491">
    <property type="term" value="F:oxidoreductase activity"/>
    <property type="evidence" value="ECO:0007669"/>
    <property type="project" value="InterPro"/>
</dbReference>
<evidence type="ECO:0000259" key="1">
    <source>
        <dbReference type="Pfam" id="PF00578"/>
    </source>
</evidence>
<dbReference type="OrthoDB" id="5296483at2"/>
<accession>A0A1N6GVU1</accession>
<dbReference type="Proteomes" id="UP000185151">
    <property type="component" value="Unassembled WGS sequence"/>
</dbReference>
<evidence type="ECO:0000313" key="2">
    <source>
        <dbReference type="EMBL" id="SIO11634.1"/>
    </source>
</evidence>
<reference evidence="2 3" key="1">
    <citation type="submission" date="2016-11" db="EMBL/GenBank/DDBJ databases">
        <authorList>
            <person name="Jaros S."/>
            <person name="Januszkiewicz K."/>
            <person name="Wedrychowicz H."/>
        </authorList>
    </citation>
    <scope>NUCLEOTIDE SEQUENCE [LARGE SCALE GENOMIC DNA]</scope>
    <source>
        <strain evidence="2 3">GAS95</strain>
    </source>
</reference>
<dbReference type="AlphaFoldDB" id="A0A1N6GVU1"/>
<dbReference type="EMBL" id="FSRU01000001">
    <property type="protein sequence ID" value="SIO11634.1"/>
    <property type="molecule type" value="Genomic_DNA"/>
</dbReference>
<dbReference type="Gene3D" id="3.40.30.10">
    <property type="entry name" value="Glutaredoxin"/>
    <property type="match status" value="1"/>
</dbReference>
<evidence type="ECO:0000313" key="3">
    <source>
        <dbReference type="Proteomes" id="UP000185151"/>
    </source>
</evidence>
<sequence>MNIPHLAGLRLPAMHLTSTAGSICELTELPHALLIFAPFVLPQDESMACPWEGDESAIAGLEALIGFARLYEQFESRDIRLFGITTQSPLVQKLVVEILALPFPLLSDSQRTVCQQLQLPTTYRGRVPRNRPIIIEVRNGSVAYVWDPLASSGQCATRILRHVSNDVGRN</sequence>
<dbReference type="GO" id="GO:0016209">
    <property type="term" value="F:antioxidant activity"/>
    <property type="evidence" value="ECO:0007669"/>
    <property type="project" value="InterPro"/>
</dbReference>
<keyword evidence="3" id="KW-1185">Reference proteome</keyword>
<proteinExistence type="predicted"/>
<dbReference type="Pfam" id="PF00578">
    <property type="entry name" value="AhpC-TSA"/>
    <property type="match status" value="1"/>
</dbReference>
<organism evidence="2 3">
    <name type="scientific">Paraburkholderia phenazinium</name>
    <dbReference type="NCBI Taxonomy" id="60549"/>
    <lineage>
        <taxon>Bacteria</taxon>
        <taxon>Pseudomonadati</taxon>
        <taxon>Pseudomonadota</taxon>
        <taxon>Betaproteobacteria</taxon>
        <taxon>Burkholderiales</taxon>
        <taxon>Burkholderiaceae</taxon>
        <taxon>Paraburkholderia</taxon>
    </lineage>
</organism>
<feature type="domain" description="Alkyl hydroperoxide reductase subunit C/ Thiol specific antioxidant" evidence="1">
    <location>
        <begin position="64"/>
        <end position="123"/>
    </location>
</feature>
<protein>
    <submittedName>
        <fullName evidence="2">Peroxiredoxin</fullName>
    </submittedName>
</protein>
<dbReference type="InterPro" id="IPR036249">
    <property type="entry name" value="Thioredoxin-like_sf"/>
</dbReference>
<name>A0A1N6GVU1_9BURK</name>
<gene>
    <name evidence="2" type="ORF">SAMN05444165_0999</name>
</gene>